<dbReference type="GO" id="GO:0043565">
    <property type="term" value="F:sequence-specific DNA binding"/>
    <property type="evidence" value="ECO:0007669"/>
    <property type="project" value="InterPro"/>
</dbReference>
<organism evidence="7 8">
    <name type="scientific">Leadbetterella byssophila (strain DSM 17132 / JCM 16389 / KACC 11308 / NBRC 106382 / 4M15)</name>
    <dbReference type="NCBI Taxonomy" id="649349"/>
    <lineage>
        <taxon>Bacteria</taxon>
        <taxon>Pseudomonadati</taxon>
        <taxon>Bacteroidota</taxon>
        <taxon>Cytophagia</taxon>
        <taxon>Cytophagales</taxon>
        <taxon>Leadbetterellaceae</taxon>
        <taxon>Leadbetterella</taxon>
    </lineage>
</organism>
<dbReference type="SUPFAM" id="SSF46689">
    <property type="entry name" value="Homeodomain-like"/>
    <property type="match status" value="1"/>
</dbReference>
<gene>
    <name evidence="7" type="ordered locus">Lbys_1647</name>
</gene>
<accession>E4RYV8</accession>
<dbReference type="InterPro" id="IPR018060">
    <property type="entry name" value="HTH_AraC"/>
</dbReference>
<dbReference type="GO" id="GO:0003700">
    <property type="term" value="F:DNA-binding transcription factor activity"/>
    <property type="evidence" value="ECO:0007669"/>
    <property type="project" value="InterPro"/>
</dbReference>
<feature type="chain" id="PRO_5003188309" evidence="5">
    <location>
        <begin position="25"/>
        <end position="610"/>
    </location>
</feature>
<dbReference type="Gene3D" id="1.10.10.60">
    <property type="entry name" value="Homeodomain-like"/>
    <property type="match status" value="1"/>
</dbReference>
<feature type="transmembrane region" description="Helical" evidence="4">
    <location>
        <begin position="450"/>
        <end position="469"/>
    </location>
</feature>
<dbReference type="InterPro" id="IPR013784">
    <property type="entry name" value="Carb-bd-like_fold"/>
</dbReference>
<evidence type="ECO:0000313" key="8">
    <source>
        <dbReference type="Proteomes" id="UP000007435"/>
    </source>
</evidence>
<dbReference type="eggNOG" id="COG2207">
    <property type="taxonomic scope" value="Bacteria"/>
</dbReference>
<evidence type="ECO:0000256" key="2">
    <source>
        <dbReference type="ARBA" id="ARBA00023125"/>
    </source>
</evidence>
<keyword evidence="4" id="KW-1133">Transmembrane helix</keyword>
<evidence type="ECO:0000313" key="7">
    <source>
        <dbReference type="EMBL" id="ADQ17355.1"/>
    </source>
</evidence>
<dbReference type="STRING" id="649349.Lbys_1647"/>
<feature type="domain" description="HTH araC/xylS-type" evidence="6">
    <location>
        <begin position="507"/>
        <end position="608"/>
    </location>
</feature>
<keyword evidence="4" id="KW-0472">Membrane</keyword>
<reference evidence="7 8" key="2">
    <citation type="journal article" date="2011" name="Stand. Genomic Sci.">
        <title>Complete genome sequence of Leadbetterella byssophila type strain (4M15).</title>
        <authorList>
            <person name="Abt B."/>
            <person name="Teshima H."/>
            <person name="Lucas S."/>
            <person name="Lapidus A."/>
            <person name="Del Rio T.G."/>
            <person name="Nolan M."/>
            <person name="Tice H."/>
            <person name="Cheng J.F."/>
            <person name="Pitluck S."/>
            <person name="Liolios K."/>
            <person name="Pagani I."/>
            <person name="Ivanova N."/>
            <person name="Mavromatis K."/>
            <person name="Pati A."/>
            <person name="Tapia R."/>
            <person name="Han C."/>
            <person name="Goodwin L."/>
            <person name="Chen A."/>
            <person name="Palaniappan K."/>
            <person name="Land M."/>
            <person name="Hauser L."/>
            <person name="Chang Y.J."/>
            <person name="Jeffries C.D."/>
            <person name="Rohde M."/>
            <person name="Goker M."/>
            <person name="Tindall B.J."/>
            <person name="Detter J.C."/>
            <person name="Woyke T."/>
            <person name="Bristow J."/>
            <person name="Eisen J.A."/>
            <person name="Markowitz V."/>
            <person name="Hugenholtz P."/>
            <person name="Klenk H.P."/>
            <person name="Kyrpides N.C."/>
        </authorList>
    </citation>
    <scope>NUCLEOTIDE SEQUENCE [LARGE SCALE GENOMIC DNA]</scope>
    <source>
        <strain evidence="8">DSM 17132 / JCM 16389 / KACC 11308 / NBRC 106382 / 4M15</strain>
    </source>
</reference>
<dbReference type="InterPro" id="IPR020449">
    <property type="entry name" value="Tscrpt_reg_AraC-type_HTH"/>
</dbReference>
<evidence type="ECO:0000256" key="1">
    <source>
        <dbReference type="ARBA" id="ARBA00023015"/>
    </source>
</evidence>
<dbReference type="PANTHER" id="PTHR43280:SF29">
    <property type="entry name" value="ARAC-FAMILY TRANSCRIPTIONAL REGULATOR"/>
    <property type="match status" value="1"/>
</dbReference>
<sequence>MRQFNLFSLKKLLFFLFAFSSLQAQVRLEVSIDTILLPDQPLYIASSANEWNPKDPQWKLRKIGSRTYTIDVENIDFEYKITQGNWNIVEGTADGKKIPNRLFSETPTIDGVKKIEVKGWEHRPEFEITITKIPDNTPPDAAIYISGNFNNWEVKDELFRMKKQYDGSYKINIFSRQNELQFKFHRGNWNSAEGWKSGKARPNRIVKSDGQNVQNVSVEIESWEDLASTFNFFSLIDLILLFAAFQGFLLMIVIPTMQDFNKEANRLLVILLGLASFFIFCKVVAYYRDVANWFPKLILLPNFALFTYAPLFFFYIQKLLFKKTFTRDQAWPHFLLPIMQFLVYTPYLFMEGKRFQHKIVNNEEDLKWVFASTFFIAIFSNLYYYFKSKKSIRKYSESYIHETAYHQNINYLSTVLVLFLICILAGIFIGLLFIYDLFFVDITSLLENSINLVWIAFSLIGFVLGYYAIHQPEIFKIIETEQEKPEVSKAKPAISENDLSTFKQKMEEVMLKEKPFLNPNLTLNDLATLIKTPSHNVSKVIREGYQKNFFDFINWYRIEEFKNYVNLPKYQNYTLLGIAFEVGFNSKTAFNRAFKKMTGQTPSEYYQSRK</sequence>
<keyword evidence="2" id="KW-0238">DNA-binding</keyword>
<keyword evidence="8" id="KW-1185">Reference proteome</keyword>
<reference key="1">
    <citation type="submission" date="2010-11" db="EMBL/GenBank/DDBJ databases">
        <title>The complete genome of Leadbetterella byssophila DSM 17132.</title>
        <authorList>
            <consortium name="US DOE Joint Genome Institute (JGI-PGF)"/>
            <person name="Lucas S."/>
            <person name="Copeland A."/>
            <person name="Lapidus A."/>
            <person name="Glavina del Rio T."/>
            <person name="Dalin E."/>
            <person name="Tice H."/>
            <person name="Bruce D."/>
            <person name="Goodwin L."/>
            <person name="Pitluck S."/>
            <person name="Kyrpides N."/>
            <person name="Mavromatis K."/>
            <person name="Ivanova N."/>
            <person name="Teshima H."/>
            <person name="Brettin T."/>
            <person name="Detter J.C."/>
            <person name="Han C."/>
            <person name="Tapia R."/>
            <person name="Land M."/>
            <person name="Hauser L."/>
            <person name="Markowitz V."/>
            <person name="Cheng J.-F."/>
            <person name="Hugenholtz P."/>
            <person name="Woyke T."/>
            <person name="Wu D."/>
            <person name="Tindall B."/>
            <person name="Pomrenke H.G."/>
            <person name="Brambilla E."/>
            <person name="Klenk H.-P."/>
            <person name="Eisen J.A."/>
        </authorList>
    </citation>
    <scope>NUCLEOTIDE SEQUENCE [LARGE SCALE GENOMIC DNA]</scope>
    <source>
        <strain>DSM 17132</strain>
    </source>
</reference>
<feature type="transmembrane region" description="Helical" evidence="4">
    <location>
        <begin position="415"/>
        <end position="438"/>
    </location>
</feature>
<feature type="transmembrane region" description="Helical" evidence="4">
    <location>
        <begin position="293"/>
        <end position="316"/>
    </location>
</feature>
<dbReference type="Pfam" id="PF12833">
    <property type="entry name" value="HTH_18"/>
    <property type="match status" value="1"/>
</dbReference>
<dbReference type="Proteomes" id="UP000007435">
    <property type="component" value="Chromosome"/>
</dbReference>
<proteinExistence type="predicted"/>
<keyword evidence="5" id="KW-0732">Signal</keyword>
<dbReference type="HOGENOM" id="CLU_436641_0_0_10"/>
<evidence type="ECO:0000259" key="6">
    <source>
        <dbReference type="PROSITE" id="PS01124"/>
    </source>
</evidence>
<dbReference type="PROSITE" id="PS01124">
    <property type="entry name" value="HTH_ARAC_FAMILY_2"/>
    <property type="match status" value="1"/>
</dbReference>
<dbReference type="EMBL" id="CP002305">
    <property type="protein sequence ID" value="ADQ17355.1"/>
    <property type="molecule type" value="Genomic_DNA"/>
</dbReference>
<feature type="transmembrane region" description="Helical" evidence="4">
    <location>
        <begin position="232"/>
        <end position="255"/>
    </location>
</feature>
<feature type="transmembrane region" description="Helical" evidence="4">
    <location>
        <begin position="328"/>
        <end position="348"/>
    </location>
</feature>
<dbReference type="KEGG" id="lby:Lbys_1647"/>
<evidence type="ECO:0000256" key="5">
    <source>
        <dbReference type="SAM" id="SignalP"/>
    </source>
</evidence>
<dbReference type="GO" id="GO:2001070">
    <property type="term" value="F:starch binding"/>
    <property type="evidence" value="ECO:0007669"/>
    <property type="project" value="InterPro"/>
</dbReference>
<dbReference type="PANTHER" id="PTHR43280">
    <property type="entry name" value="ARAC-FAMILY TRANSCRIPTIONAL REGULATOR"/>
    <property type="match status" value="1"/>
</dbReference>
<keyword evidence="3" id="KW-0804">Transcription</keyword>
<feature type="signal peptide" evidence="5">
    <location>
        <begin position="1"/>
        <end position="24"/>
    </location>
</feature>
<dbReference type="InterPro" id="IPR002044">
    <property type="entry name" value="CBM20"/>
</dbReference>
<keyword evidence="1" id="KW-0805">Transcription regulation</keyword>
<dbReference type="SUPFAM" id="SSF49452">
    <property type="entry name" value="Starch-binding domain-like"/>
    <property type="match status" value="1"/>
</dbReference>
<evidence type="ECO:0000256" key="3">
    <source>
        <dbReference type="ARBA" id="ARBA00023163"/>
    </source>
</evidence>
<dbReference type="SMART" id="SM01065">
    <property type="entry name" value="CBM_2"/>
    <property type="match status" value="2"/>
</dbReference>
<keyword evidence="4" id="KW-0812">Transmembrane</keyword>
<dbReference type="InterPro" id="IPR009057">
    <property type="entry name" value="Homeodomain-like_sf"/>
</dbReference>
<name>E4RYV8_LEAB4</name>
<dbReference type="SMART" id="SM00342">
    <property type="entry name" value="HTH_ARAC"/>
    <property type="match status" value="1"/>
</dbReference>
<evidence type="ECO:0000256" key="4">
    <source>
        <dbReference type="SAM" id="Phobius"/>
    </source>
</evidence>
<feature type="transmembrane region" description="Helical" evidence="4">
    <location>
        <begin position="368"/>
        <end position="386"/>
    </location>
</feature>
<feature type="transmembrane region" description="Helical" evidence="4">
    <location>
        <begin position="267"/>
        <end position="287"/>
    </location>
</feature>
<dbReference type="AlphaFoldDB" id="E4RYV8"/>
<protein>
    <submittedName>
        <fullName evidence="7">Transcriptional regulator, AraC family</fullName>
    </submittedName>
</protein>
<dbReference type="PRINTS" id="PR00032">
    <property type="entry name" value="HTHARAC"/>
</dbReference>